<dbReference type="Gene3D" id="6.10.250.10">
    <property type="match status" value="1"/>
</dbReference>
<dbReference type="STRING" id="1244869.H261_20794"/>
<dbReference type="GO" id="GO:0000150">
    <property type="term" value="F:DNA strand exchange activity"/>
    <property type="evidence" value="ECO:0007669"/>
    <property type="project" value="InterPro"/>
</dbReference>
<dbReference type="Proteomes" id="UP000011744">
    <property type="component" value="Unassembled WGS sequence"/>
</dbReference>
<reference evidence="4 5" key="1">
    <citation type="journal article" date="2014" name="Genome Announc.">
        <title>Draft Genome Sequence of Magnetospirillum sp. Strain SO-1, a Freshwater Magnetotactic Bacterium Isolated from the Ol'khovka River, Russia.</title>
        <authorList>
            <person name="Grouzdev D.S."/>
            <person name="Dziuba M.V."/>
            <person name="Sukhacheva M.S."/>
            <person name="Mardanov A.V."/>
            <person name="Beletskiy A.V."/>
            <person name="Kuznetsov B.B."/>
            <person name="Skryabin K.G."/>
        </authorList>
    </citation>
    <scope>NUCLEOTIDE SEQUENCE [LARGE SCALE GENOMIC DNA]</scope>
    <source>
        <strain evidence="4 5">SO-1</strain>
    </source>
</reference>
<dbReference type="EMBL" id="AONQ01000091">
    <property type="protein sequence ID" value="EME67972.1"/>
    <property type="molecule type" value="Genomic_DNA"/>
</dbReference>
<dbReference type="eggNOG" id="COG1961">
    <property type="taxonomic scope" value="Bacteria"/>
</dbReference>
<evidence type="ECO:0000313" key="4">
    <source>
        <dbReference type="EMBL" id="EME67972.1"/>
    </source>
</evidence>
<evidence type="ECO:0000259" key="3">
    <source>
        <dbReference type="PROSITE" id="PS51736"/>
    </source>
</evidence>
<dbReference type="InterPro" id="IPR038109">
    <property type="entry name" value="DNA_bind_recomb_sf"/>
</dbReference>
<keyword evidence="1" id="KW-0238">DNA-binding</keyword>
<dbReference type="SMART" id="SM00857">
    <property type="entry name" value="Resolvase"/>
    <property type="match status" value="1"/>
</dbReference>
<proteinExistence type="predicted"/>
<dbReference type="PANTHER" id="PTHR30461:SF2">
    <property type="entry name" value="SERINE RECOMBINASE PINE-RELATED"/>
    <property type="match status" value="1"/>
</dbReference>
<dbReference type="GO" id="GO:0003677">
    <property type="term" value="F:DNA binding"/>
    <property type="evidence" value="ECO:0007669"/>
    <property type="project" value="UniProtKB-KW"/>
</dbReference>
<dbReference type="PATRIC" id="fig|1244869.3.peg.4115"/>
<dbReference type="InterPro" id="IPR050639">
    <property type="entry name" value="SSR_resolvase"/>
</dbReference>
<dbReference type="InterPro" id="IPR036162">
    <property type="entry name" value="Resolvase-like_N_sf"/>
</dbReference>
<dbReference type="PROSITE" id="PS51736">
    <property type="entry name" value="RECOMBINASES_3"/>
    <property type="match status" value="1"/>
</dbReference>
<feature type="domain" description="Resolvase/invertase-type recombinase catalytic" evidence="3">
    <location>
        <begin position="2"/>
        <end position="150"/>
    </location>
</feature>
<dbReference type="SUPFAM" id="SSF53041">
    <property type="entry name" value="Resolvase-like"/>
    <property type="match status" value="1"/>
</dbReference>
<dbReference type="RefSeq" id="WP_008621505.1">
    <property type="nucleotide sequence ID" value="NZ_AONQ01000091.1"/>
</dbReference>
<dbReference type="Gene3D" id="3.90.1750.20">
    <property type="entry name" value="Putative Large Serine Recombinase, Chain B, Domain 2"/>
    <property type="match status" value="1"/>
</dbReference>
<dbReference type="AlphaFoldDB" id="M2ZKZ2"/>
<dbReference type="Gene3D" id="3.40.50.1390">
    <property type="entry name" value="Resolvase, N-terminal catalytic domain"/>
    <property type="match status" value="1"/>
</dbReference>
<protein>
    <submittedName>
        <fullName evidence="4">Transposon gamma-delta resolvase</fullName>
    </submittedName>
</protein>
<keyword evidence="5" id="KW-1185">Reference proteome</keyword>
<keyword evidence="2" id="KW-0233">DNA recombination</keyword>
<organism evidence="4 5">
    <name type="scientific">Paramagnetospirillum caucaseum</name>
    <dbReference type="NCBI Taxonomy" id="1244869"/>
    <lineage>
        <taxon>Bacteria</taxon>
        <taxon>Pseudomonadati</taxon>
        <taxon>Pseudomonadota</taxon>
        <taxon>Alphaproteobacteria</taxon>
        <taxon>Rhodospirillales</taxon>
        <taxon>Magnetospirillaceae</taxon>
        <taxon>Paramagnetospirillum</taxon>
    </lineage>
</organism>
<dbReference type="PANTHER" id="PTHR30461">
    <property type="entry name" value="DNA-INVERTASE FROM LAMBDOID PROPHAGE"/>
    <property type="match status" value="1"/>
</dbReference>
<accession>M2ZKZ2</accession>
<dbReference type="CDD" id="cd03768">
    <property type="entry name" value="SR_ResInv"/>
    <property type="match status" value="1"/>
</dbReference>
<sequence length="228" mass="24788">MAVYGYTRVSTDRQADDGESLDVQRRQLEGYALMHGMKLEAVFVERGVSGSKPLADRPEGGRLLADLKKGDVVLTPKLDRMFRSSLDALDNLNLLKGMGVSLHMLDLGGDVTGNGISKLVFTILSAVAEAERDRIRERIVTVKADQRERGRYLGGRVPFGWRVDGDGGLVEIAEQQAAIQTMVAMKNNGLALRTIAERMTARGFKLSHEGVKKIISAHGGANRAVSPS</sequence>
<dbReference type="InterPro" id="IPR006119">
    <property type="entry name" value="Resolv_N"/>
</dbReference>
<evidence type="ECO:0000256" key="1">
    <source>
        <dbReference type="ARBA" id="ARBA00023125"/>
    </source>
</evidence>
<comment type="caution">
    <text evidence="4">The sequence shown here is derived from an EMBL/GenBank/DDBJ whole genome shotgun (WGS) entry which is preliminary data.</text>
</comment>
<evidence type="ECO:0000313" key="5">
    <source>
        <dbReference type="Proteomes" id="UP000011744"/>
    </source>
</evidence>
<dbReference type="OrthoDB" id="9800103at2"/>
<dbReference type="Pfam" id="PF00239">
    <property type="entry name" value="Resolvase"/>
    <property type="match status" value="1"/>
</dbReference>
<evidence type="ECO:0000256" key="2">
    <source>
        <dbReference type="ARBA" id="ARBA00023172"/>
    </source>
</evidence>
<gene>
    <name evidence="4" type="ORF">H261_20794</name>
</gene>
<name>M2ZKZ2_9PROT</name>